<dbReference type="PaxDb" id="3708-A0A078H4Y5"/>
<dbReference type="GO" id="GO:0045893">
    <property type="term" value="P:positive regulation of DNA-templated transcription"/>
    <property type="evidence" value="ECO:0007669"/>
    <property type="project" value="EnsemblPlants"/>
</dbReference>
<reference evidence="9 10" key="1">
    <citation type="journal article" date="2014" name="Science">
        <title>Plant genetics. Early allopolyploid evolution in the post-Neolithic Brassica napus oilseed genome.</title>
        <authorList>
            <person name="Chalhoub B."/>
            <person name="Denoeud F."/>
            <person name="Liu S."/>
            <person name="Parkin I.A."/>
            <person name="Tang H."/>
            <person name="Wang X."/>
            <person name="Chiquet J."/>
            <person name="Belcram H."/>
            <person name="Tong C."/>
            <person name="Samans B."/>
            <person name="Correa M."/>
            <person name="Da Silva C."/>
            <person name="Just J."/>
            <person name="Falentin C."/>
            <person name="Koh C.S."/>
            <person name="Le Clainche I."/>
            <person name="Bernard M."/>
            <person name="Bento P."/>
            <person name="Noel B."/>
            <person name="Labadie K."/>
            <person name="Alberti A."/>
            <person name="Charles M."/>
            <person name="Arnaud D."/>
            <person name="Guo H."/>
            <person name="Daviaud C."/>
            <person name="Alamery S."/>
            <person name="Jabbari K."/>
            <person name="Zhao M."/>
            <person name="Edger P.P."/>
            <person name="Chelaifa H."/>
            <person name="Tack D."/>
            <person name="Lassalle G."/>
            <person name="Mestiri I."/>
            <person name="Schnel N."/>
            <person name="Le Paslier M.C."/>
            <person name="Fan G."/>
            <person name="Renault V."/>
            <person name="Bayer P.E."/>
            <person name="Golicz A.A."/>
            <person name="Manoli S."/>
            <person name="Lee T.H."/>
            <person name="Thi V.H."/>
            <person name="Chalabi S."/>
            <person name="Hu Q."/>
            <person name="Fan C."/>
            <person name="Tollenaere R."/>
            <person name="Lu Y."/>
            <person name="Battail C."/>
            <person name="Shen J."/>
            <person name="Sidebottom C.H."/>
            <person name="Wang X."/>
            <person name="Canaguier A."/>
            <person name="Chauveau A."/>
            <person name="Berard A."/>
            <person name="Deniot G."/>
            <person name="Guan M."/>
            <person name="Liu Z."/>
            <person name="Sun F."/>
            <person name="Lim Y.P."/>
            <person name="Lyons E."/>
            <person name="Town C.D."/>
            <person name="Bancroft I."/>
            <person name="Wang X."/>
            <person name="Meng J."/>
            <person name="Ma J."/>
            <person name="Pires J.C."/>
            <person name="King G.J."/>
            <person name="Brunel D."/>
            <person name="Delourme R."/>
            <person name="Renard M."/>
            <person name="Aury J.M."/>
            <person name="Adams K.L."/>
            <person name="Batley J."/>
            <person name="Snowdon R.J."/>
            <person name="Tost J."/>
            <person name="Edwards D."/>
            <person name="Zhou Y."/>
            <person name="Hua W."/>
            <person name="Sharpe A.G."/>
            <person name="Paterson A.H."/>
            <person name="Guan C."/>
            <person name="Wincker P."/>
        </authorList>
    </citation>
    <scope>NUCLEOTIDE SEQUENCE [LARGE SCALE GENOMIC DNA]</scope>
    <source>
        <strain evidence="10">cv. Darmor-bzh</strain>
    </source>
</reference>
<comment type="similarity">
    <text evidence="6">Belongs to the AP2/ERF transcription factor family. ERF subfamily.</text>
</comment>
<dbReference type="PANTHER" id="PTHR31190:SF488">
    <property type="entry name" value="ETHYLENE-RESPONSIVE TRANSCRIPTION FACTOR ERF096"/>
    <property type="match status" value="1"/>
</dbReference>
<keyword evidence="2" id="KW-0805">Transcription regulation</keyword>
<dbReference type="Pfam" id="PF00847">
    <property type="entry name" value="AP2"/>
    <property type="match status" value="1"/>
</dbReference>
<dbReference type="FunFam" id="3.30.730.10:FF:000001">
    <property type="entry name" value="Ethylene-responsive transcription factor 2"/>
    <property type="match status" value="1"/>
</dbReference>
<dbReference type="InterPro" id="IPR044808">
    <property type="entry name" value="ERF_plant"/>
</dbReference>
<keyword evidence="3" id="KW-0238">DNA-binding</keyword>
<dbReference type="STRING" id="3708.A0A078H4Y5"/>
<dbReference type="InterPro" id="IPR016177">
    <property type="entry name" value="DNA-bd_dom_sf"/>
</dbReference>
<evidence type="ECO:0000256" key="6">
    <source>
        <dbReference type="ARBA" id="ARBA00024343"/>
    </source>
</evidence>
<keyword evidence="4" id="KW-0804">Transcription</keyword>
<dbReference type="InterPro" id="IPR001471">
    <property type="entry name" value="AP2/ERF_dom"/>
</dbReference>
<evidence type="ECO:0000313" key="10">
    <source>
        <dbReference type="Proteomes" id="UP000028999"/>
    </source>
</evidence>
<reference evidence="9" key="2">
    <citation type="submission" date="2014-06" db="EMBL/GenBank/DDBJ databases">
        <authorList>
            <person name="Genoscope - CEA"/>
        </authorList>
    </citation>
    <scope>NUCLEOTIDE SEQUENCE</scope>
</reference>
<proteinExistence type="inferred from homology"/>
<dbReference type="SMART" id="SM00380">
    <property type="entry name" value="AP2"/>
    <property type="match status" value="1"/>
</dbReference>
<dbReference type="Proteomes" id="UP000028999">
    <property type="component" value="Unassembled WGS sequence"/>
</dbReference>
<dbReference type="EMBL" id="LK032303">
    <property type="protein sequence ID" value="CDY32941.1"/>
    <property type="molecule type" value="Genomic_DNA"/>
</dbReference>
<dbReference type="SMR" id="A0A078H4Y5"/>
<dbReference type="GO" id="GO:0009873">
    <property type="term" value="P:ethylene-activated signaling pathway"/>
    <property type="evidence" value="ECO:0007669"/>
    <property type="project" value="InterPro"/>
</dbReference>
<feature type="domain" description="AP2/ERF" evidence="7">
    <location>
        <begin position="15"/>
        <end position="73"/>
    </location>
</feature>
<dbReference type="CDD" id="cd00018">
    <property type="entry name" value="AP2"/>
    <property type="match status" value="1"/>
</dbReference>
<dbReference type="PROSITE" id="PS51032">
    <property type="entry name" value="AP2_ERF"/>
    <property type="match status" value="1"/>
</dbReference>
<dbReference type="AlphaFoldDB" id="A0A078H4Y5"/>
<protein>
    <submittedName>
        <fullName evidence="8">(rape) hypothetical protein</fullName>
    </submittedName>
    <submittedName>
        <fullName evidence="9">BnaA09g16520D protein</fullName>
    </submittedName>
</protein>
<comment type="subcellular location">
    <subcellularLocation>
        <location evidence="1">Nucleus</location>
    </subcellularLocation>
</comment>
<evidence type="ECO:0000256" key="1">
    <source>
        <dbReference type="ARBA" id="ARBA00004123"/>
    </source>
</evidence>
<evidence type="ECO:0000256" key="2">
    <source>
        <dbReference type="ARBA" id="ARBA00023015"/>
    </source>
</evidence>
<organism evidence="9 10">
    <name type="scientific">Brassica napus</name>
    <name type="common">Rape</name>
    <dbReference type="NCBI Taxonomy" id="3708"/>
    <lineage>
        <taxon>Eukaryota</taxon>
        <taxon>Viridiplantae</taxon>
        <taxon>Streptophyta</taxon>
        <taxon>Embryophyta</taxon>
        <taxon>Tracheophyta</taxon>
        <taxon>Spermatophyta</taxon>
        <taxon>Magnoliopsida</taxon>
        <taxon>eudicotyledons</taxon>
        <taxon>Gunneridae</taxon>
        <taxon>Pentapetalae</taxon>
        <taxon>rosids</taxon>
        <taxon>malvids</taxon>
        <taxon>Brassicales</taxon>
        <taxon>Brassicaceae</taxon>
        <taxon>Brassiceae</taxon>
        <taxon>Brassica</taxon>
    </lineage>
</organism>
<dbReference type="InterPro" id="IPR036955">
    <property type="entry name" value="AP2/ERF_dom_sf"/>
</dbReference>
<dbReference type="OMA" id="ENTGERN"/>
<dbReference type="PRINTS" id="PR00367">
    <property type="entry name" value="ETHRSPELEMNT"/>
</dbReference>
<dbReference type="Gramene" id="CDY32941">
    <property type="protein sequence ID" value="CDY32941"/>
    <property type="gene ID" value="GSBRNA2T00053141001"/>
</dbReference>
<evidence type="ECO:0000256" key="5">
    <source>
        <dbReference type="ARBA" id="ARBA00023242"/>
    </source>
</evidence>
<dbReference type="Proteomes" id="UP001295469">
    <property type="component" value="Chromosome A09"/>
</dbReference>
<name>A0A078H4Y5_BRANA</name>
<reference evidence="8" key="3">
    <citation type="submission" date="2021-01" db="EMBL/GenBank/DDBJ databases">
        <authorList>
            <consortium name="Genoscope - CEA"/>
            <person name="William W."/>
        </authorList>
    </citation>
    <scope>NUCLEOTIDE SEQUENCE</scope>
</reference>
<gene>
    <name evidence="9" type="primary">BnaA09g16520D</name>
    <name evidence="8" type="ORF">DARMORV10_A09P20460.1</name>
    <name evidence="9" type="ORF">GSBRNA2T00053141001</name>
</gene>
<accession>A0A078H4Y5</accession>
<evidence type="ECO:0000259" key="7">
    <source>
        <dbReference type="PROSITE" id="PS51032"/>
    </source>
</evidence>
<evidence type="ECO:0000313" key="8">
    <source>
        <dbReference type="EMBL" id="CAF2041315.1"/>
    </source>
</evidence>
<evidence type="ECO:0000313" key="9">
    <source>
        <dbReference type="EMBL" id="CDY32941.1"/>
    </source>
</evidence>
<dbReference type="KEGG" id="bna:106443958"/>
<dbReference type="Gene3D" id="3.30.730.10">
    <property type="entry name" value="AP2/ERF domain"/>
    <property type="match status" value="1"/>
</dbReference>
<dbReference type="GO" id="GO:0009789">
    <property type="term" value="P:positive regulation of abscisic acid-activated signaling pathway"/>
    <property type="evidence" value="ECO:0007669"/>
    <property type="project" value="EnsemblPlants"/>
</dbReference>
<keyword evidence="5" id="KW-0539">Nucleus</keyword>
<dbReference type="GO" id="GO:0043565">
    <property type="term" value="F:sequence-specific DNA binding"/>
    <property type="evidence" value="ECO:0007669"/>
    <property type="project" value="EnsemblPlants"/>
</dbReference>
<keyword evidence="10" id="KW-1185">Reference proteome</keyword>
<dbReference type="GO" id="GO:0090332">
    <property type="term" value="P:stomatal closure"/>
    <property type="evidence" value="ECO:0007669"/>
    <property type="project" value="EnsemblPlants"/>
</dbReference>
<dbReference type="EMBL" id="HG994363">
    <property type="protein sequence ID" value="CAF2041315.1"/>
    <property type="molecule type" value="Genomic_DNA"/>
</dbReference>
<sequence>MEQGGRGSGGGEQGKYRGVRRRPWGKYAAEIRDSRKHGERVWLGTFDTAEEAARAYDQAAYSMRGQAAILNFPHEYNMGSGGAATVAGSSSSSASSSRQVFEFEYLDDSVLEELLEDRENPNKNNINKGKKK</sequence>
<evidence type="ECO:0000256" key="3">
    <source>
        <dbReference type="ARBA" id="ARBA00023125"/>
    </source>
</evidence>
<dbReference type="OrthoDB" id="10038011at2759"/>
<dbReference type="SUPFAM" id="SSF54171">
    <property type="entry name" value="DNA-binding domain"/>
    <property type="match status" value="1"/>
</dbReference>
<dbReference type="PANTHER" id="PTHR31190">
    <property type="entry name" value="DNA-BINDING DOMAIN"/>
    <property type="match status" value="1"/>
</dbReference>
<dbReference type="GO" id="GO:0010186">
    <property type="term" value="P:positive regulation of cellular defense response"/>
    <property type="evidence" value="ECO:0007669"/>
    <property type="project" value="EnsemblPlants"/>
</dbReference>
<dbReference type="GO" id="GO:0005634">
    <property type="term" value="C:nucleus"/>
    <property type="evidence" value="ECO:0007669"/>
    <property type="project" value="UniProtKB-SubCell"/>
</dbReference>
<evidence type="ECO:0000256" key="4">
    <source>
        <dbReference type="ARBA" id="ARBA00023163"/>
    </source>
</evidence>
<dbReference type="GO" id="GO:0003700">
    <property type="term" value="F:DNA-binding transcription factor activity"/>
    <property type="evidence" value="ECO:0007669"/>
    <property type="project" value="EnsemblPlants"/>
</dbReference>